<evidence type="ECO:0000256" key="1">
    <source>
        <dbReference type="ARBA" id="ARBA00004496"/>
    </source>
</evidence>
<dbReference type="NCBIfam" id="NF004226">
    <property type="entry name" value="PRK05673.1"/>
    <property type="match status" value="1"/>
</dbReference>
<proteinExistence type="inferred from homology"/>
<keyword evidence="5" id="KW-0808">Transferase</keyword>
<dbReference type="Gene3D" id="1.10.150.870">
    <property type="match status" value="1"/>
</dbReference>
<evidence type="ECO:0000313" key="12">
    <source>
        <dbReference type="EMBL" id="APC42159.1"/>
    </source>
</evidence>
<dbReference type="InterPro" id="IPR040982">
    <property type="entry name" value="DNA_pol3_finger"/>
</dbReference>
<dbReference type="NCBIfam" id="TIGR00594">
    <property type="entry name" value="polc"/>
    <property type="match status" value="1"/>
</dbReference>
<dbReference type="InterPro" id="IPR029460">
    <property type="entry name" value="DNAPol_HHH"/>
</dbReference>
<dbReference type="PANTHER" id="PTHR32294:SF0">
    <property type="entry name" value="DNA POLYMERASE III SUBUNIT ALPHA"/>
    <property type="match status" value="1"/>
</dbReference>
<keyword evidence="13" id="KW-1185">Reference proteome</keyword>
<dbReference type="CDD" id="cd04485">
    <property type="entry name" value="DnaE_OBF"/>
    <property type="match status" value="1"/>
</dbReference>
<dbReference type="InterPro" id="IPR004365">
    <property type="entry name" value="NA-bd_OB_tRNA"/>
</dbReference>
<dbReference type="InterPro" id="IPR016195">
    <property type="entry name" value="Pol/histidinol_Pase-like"/>
</dbReference>
<dbReference type="NCBIfam" id="NF005298">
    <property type="entry name" value="PRK06826.1"/>
    <property type="match status" value="1"/>
</dbReference>
<dbReference type="Proteomes" id="UP000182569">
    <property type="component" value="Chromosome"/>
</dbReference>
<comment type="catalytic activity">
    <reaction evidence="10">
        <text>DNA(n) + a 2'-deoxyribonucleoside 5'-triphosphate = DNA(n+1) + diphosphate</text>
        <dbReference type="Rhea" id="RHEA:22508"/>
        <dbReference type="Rhea" id="RHEA-COMP:17339"/>
        <dbReference type="Rhea" id="RHEA-COMP:17340"/>
        <dbReference type="ChEBI" id="CHEBI:33019"/>
        <dbReference type="ChEBI" id="CHEBI:61560"/>
        <dbReference type="ChEBI" id="CHEBI:173112"/>
        <dbReference type="EC" id="2.7.7.7"/>
    </reaction>
</comment>
<evidence type="ECO:0000256" key="3">
    <source>
        <dbReference type="ARBA" id="ARBA00012417"/>
    </source>
</evidence>
<dbReference type="Pfam" id="PF17657">
    <property type="entry name" value="DNA_pol3_finger"/>
    <property type="match status" value="1"/>
</dbReference>
<dbReference type="SMART" id="SM00481">
    <property type="entry name" value="POLIIIAc"/>
    <property type="match status" value="1"/>
</dbReference>
<dbReference type="Pfam" id="PF07733">
    <property type="entry name" value="DNA_pol3_alpha"/>
    <property type="match status" value="1"/>
</dbReference>
<comment type="subcellular location">
    <subcellularLocation>
        <location evidence="1">Cytoplasm</location>
    </subcellularLocation>
</comment>
<dbReference type="InterPro" id="IPR012340">
    <property type="entry name" value="NA-bd_OB-fold"/>
</dbReference>
<accession>A0A1J0GLJ0</accession>
<dbReference type="GO" id="GO:0003887">
    <property type="term" value="F:DNA-directed DNA polymerase activity"/>
    <property type="evidence" value="ECO:0007669"/>
    <property type="project" value="UniProtKB-KW"/>
</dbReference>
<dbReference type="RefSeq" id="WP_071614450.1">
    <property type="nucleotide sequence ID" value="NZ_CP015756.1"/>
</dbReference>
<dbReference type="GO" id="GO:0006260">
    <property type="term" value="P:DNA replication"/>
    <property type="evidence" value="ECO:0007669"/>
    <property type="project" value="UniProtKB-KW"/>
</dbReference>
<dbReference type="GO" id="GO:0003676">
    <property type="term" value="F:nucleic acid binding"/>
    <property type="evidence" value="ECO:0007669"/>
    <property type="project" value="InterPro"/>
</dbReference>
<evidence type="ECO:0000256" key="5">
    <source>
        <dbReference type="ARBA" id="ARBA00022679"/>
    </source>
</evidence>
<evidence type="ECO:0000256" key="4">
    <source>
        <dbReference type="ARBA" id="ARBA00019114"/>
    </source>
</evidence>
<evidence type="ECO:0000259" key="11">
    <source>
        <dbReference type="SMART" id="SM00481"/>
    </source>
</evidence>
<evidence type="ECO:0000256" key="2">
    <source>
        <dbReference type="ARBA" id="ARBA00009496"/>
    </source>
</evidence>
<evidence type="ECO:0000313" key="13">
    <source>
        <dbReference type="Proteomes" id="UP000182569"/>
    </source>
</evidence>
<dbReference type="Pfam" id="PF02811">
    <property type="entry name" value="PHP"/>
    <property type="match status" value="1"/>
</dbReference>
<keyword evidence="6" id="KW-0548">Nucleotidyltransferase</keyword>
<dbReference type="EC" id="2.7.7.7" evidence="3"/>
<gene>
    <name evidence="12" type="ORF">A7L45_19905</name>
</gene>
<dbReference type="InterPro" id="IPR004805">
    <property type="entry name" value="DnaE2/DnaE/PolC"/>
</dbReference>
<evidence type="ECO:0000256" key="8">
    <source>
        <dbReference type="ARBA" id="ARBA00022932"/>
    </source>
</evidence>
<comment type="function">
    <text evidence="9">DNA polymerase III is a complex, multichain enzyme responsible for most of the replicative synthesis in bacteria. This DNA polymerase also exhibits 3' to 5' exonuclease activity. The alpha chain is the DNA polymerase.</text>
</comment>
<reference evidence="13" key="1">
    <citation type="journal article" date="2016" name="Front. Microbiol.">
        <title>Complete Genome Sequence of Clostridium estertheticum DSM 8809, a Microbe Identified in Spoiled Vacuum Packed Beef.</title>
        <authorList>
            <person name="Yu Z."/>
            <person name="Gunn L."/>
            <person name="Brennan E."/>
            <person name="Reid R."/>
            <person name="Wall P.G."/>
            <person name="Gaora O.P."/>
            <person name="Hurley D."/>
            <person name="Bolton D."/>
            <person name="Fanning S."/>
        </authorList>
    </citation>
    <scope>NUCLEOTIDE SEQUENCE [LARGE SCALE GENOMIC DNA]</scope>
    <source>
        <strain evidence="13">DSM 8809</strain>
    </source>
</reference>
<dbReference type="Gene3D" id="2.40.50.140">
    <property type="entry name" value="Nucleic acid-binding proteins"/>
    <property type="match status" value="1"/>
</dbReference>
<evidence type="ECO:0000256" key="10">
    <source>
        <dbReference type="ARBA" id="ARBA00049244"/>
    </source>
</evidence>
<organism evidence="12 13">
    <name type="scientific">Clostridium estertheticum subsp. estertheticum</name>
    <dbReference type="NCBI Taxonomy" id="1552"/>
    <lineage>
        <taxon>Bacteria</taxon>
        <taxon>Bacillati</taxon>
        <taxon>Bacillota</taxon>
        <taxon>Clostridia</taxon>
        <taxon>Eubacteriales</taxon>
        <taxon>Clostridiaceae</taxon>
        <taxon>Clostridium</taxon>
    </lineage>
</organism>
<keyword evidence="7" id="KW-0235">DNA replication</keyword>
<feature type="domain" description="Polymerase/histidinol phosphatase N-terminal" evidence="11">
    <location>
        <begin position="17"/>
        <end position="84"/>
    </location>
</feature>
<dbReference type="CDD" id="cd12113">
    <property type="entry name" value="PHP_PolIIIA_DnaE3"/>
    <property type="match status" value="1"/>
</dbReference>
<dbReference type="InterPro" id="IPR041931">
    <property type="entry name" value="DNA_pol3_alpha_thumb_dom"/>
</dbReference>
<sequence>MTEKLKIKKREDLGSFVHLHVHTEYSLLDGSGKIKELIAKTKELGMKSIAITDHGVMYGCVEFYKQAKEQGIKPIIGCEIYVAAKSMNIKETDRDNATHHLILLVKNAKGYQNLMHIVSAASIKGFYYKPRVDYEFLSKYSEGIIASSACLGGEVQSLLLRGNYEKAKEIALKYRDIFKDGYYLELQYHGMQDQFKVNELLVKLSKDTGIPLICTNDTHYIMQEDSKAHDILLCIQTAKTVDDENRMRYPSDQFYLKSPEEMQKTFAYVPEALSNTVKIAEMCNFDYEFHVSKLPKFPLPGGVDPYEFLREHCYEGLAPRYEAFSDVLTRGFSIEYINEIAKVSPIAKMYVDRLEYELNIIKQMGYVDYFLIVWDFIKFAVDHDIPTGPGRGSAAGSIVAYTLDITKIDPIKYSLIFERFLNPERVSMPDIDSDFCYERRQDVIDYVVEKYGSTNVSQIITFGTMAPRACIRDVGRAMNYSYAEVDRIAKMIPSVLNITINKALEMNSELNSLYEDDSRVEALIDIAKALEGLPRHSSTHAAGVVIASQPLVNYVPLQKNDEMIVTQFPMGTLEELGLLKMDFLGLRTLTVIRDCIDFVKQNRNVSIDIDDLDIEDHKVYKMIGEGKTVGIFQLESAGMTSFMKELKPDKFEDIIAGISLYRPGPMAEIPRYIRNKNSMDKVEYVTPQLEEILGVTYGVMVYQEQVMEIVRKLAGYSMGRSDLVRRAMSKKKHKVMEEERYNFIHGIVDETGNIEVQGCLRNGITEVAANKIFDQMMDFASYAFNKSHAAAYAVVGYETAYLMCYYPTEFIAAMLNSVKGNAEKIAFYTRYAVQIDIGVLPPSINESFAEFTVKGDTIRFGLSALKNVGVNVIESIVRNREEKGEFSGFMDFCNKIDTSCVSKRAVESLIKAGAFDDFKIHRSQLLAVYEKVLDGVNNDRKRNISGQINLFLDFDNDYNNFEIEYPKIKEFKKKHILAMEKEMTGIYLSGHPLDEYEETLNIQTNTRISDIVLDESLEEDNEMLSESFKLQDGDKVIIGGIISSVSKKVTKNNDMMAFINLEDLYASVEVIVFPKTFEKYKSLVEEDEIVIIKGRVSIREEEQPKILCEDIKPLVKINSEKIYILVENDVMMKDALKKIKQNLAIYRGSTPVYLCTKEPRKMYAVDKALWLSEEIDVMEVLRKMFGQDNIKIQ</sequence>
<dbReference type="Pfam" id="PF01336">
    <property type="entry name" value="tRNA_anti-codon"/>
    <property type="match status" value="1"/>
</dbReference>
<dbReference type="AlphaFoldDB" id="A0A1J0GLJ0"/>
<dbReference type="Pfam" id="PF14579">
    <property type="entry name" value="HHH_6"/>
    <property type="match status" value="1"/>
</dbReference>
<name>A0A1J0GLJ0_9CLOT</name>
<dbReference type="Gene3D" id="1.10.10.1600">
    <property type="entry name" value="Bacterial DNA polymerase III alpha subunit, thumb domain"/>
    <property type="match status" value="1"/>
</dbReference>
<dbReference type="KEGG" id="ceu:A7L45_19905"/>
<dbReference type="PANTHER" id="PTHR32294">
    <property type="entry name" value="DNA POLYMERASE III SUBUNIT ALPHA"/>
    <property type="match status" value="1"/>
</dbReference>
<dbReference type="Gene3D" id="3.20.20.140">
    <property type="entry name" value="Metal-dependent hydrolases"/>
    <property type="match status" value="1"/>
</dbReference>
<evidence type="ECO:0000256" key="6">
    <source>
        <dbReference type="ARBA" id="ARBA00022695"/>
    </source>
</evidence>
<protein>
    <recommendedName>
        <fullName evidence="4">DNA polymerase III subunit alpha</fullName>
        <ecNumber evidence="3">2.7.7.7</ecNumber>
    </recommendedName>
</protein>
<dbReference type="OrthoDB" id="9803237at2"/>
<dbReference type="InterPro" id="IPR011708">
    <property type="entry name" value="DNA_pol3_alpha_NTPase_dom"/>
</dbReference>
<comment type="similarity">
    <text evidence="2">Belongs to the DNA polymerase type-C family. DnaE subfamily.</text>
</comment>
<dbReference type="EMBL" id="CP015756">
    <property type="protein sequence ID" value="APC42159.1"/>
    <property type="molecule type" value="Genomic_DNA"/>
</dbReference>
<dbReference type="GO" id="GO:0008408">
    <property type="term" value="F:3'-5' exonuclease activity"/>
    <property type="evidence" value="ECO:0007669"/>
    <property type="project" value="InterPro"/>
</dbReference>
<evidence type="ECO:0000256" key="9">
    <source>
        <dbReference type="ARBA" id="ARBA00025611"/>
    </source>
</evidence>
<dbReference type="InterPro" id="IPR004013">
    <property type="entry name" value="PHP_dom"/>
</dbReference>
<dbReference type="InterPro" id="IPR003141">
    <property type="entry name" value="Pol/His_phosphatase_N"/>
</dbReference>
<evidence type="ECO:0000256" key="7">
    <source>
        <dbReference type="ARBA" id="ARBA00022705"/>
    </source>
</evidence>
<keyword evidence="8" id="KW-0239">DNA-directed DNA polymerase</keyword>
<dbReference type="SUPFAM" id="SSF89550">
    <property type="entry name" value="PHP domain-like"/>
    <property type="match status" value="1"/>
</dbReference>
<dbReference type="STRING" id="1552.A7L45_19905"/>
<dbReference type="GO" id="GO:0005737">
    <property type="term" value="C:cytoplasm"/>
    <property type="evidence" value="ECO:0007669"/>
    <property type="project" value="UniProtKB-SubCell"/>
</dbReference>